<accession>A0A4Y2JHG2</accession>
<name>A0A4Y2JHG2_ARAVE</name>
<keyword evidence="3" id="KW-1185">Reference proteome</keyword>
<dbReference type="AlphaFoldDB" id="A0A4Y2JHG2"/>
<proteinExistence type="predicted"/>
<dbReference type="OrthoDB" id="10315762at2759"/>
<reference evidence="2 3" key="1">
    <citation type="journal article" date="2019" name="Sci. Rep.">
        <title>Orb-weaving spider Araneus ventricosus genome elucidates the spidroin gene catalogue.</title>
        <authorList>
            <person name="Kono N."/>
            <person name="Nakamura H."/>
            <person name="Ohtoshi R."/>
            <person name="Moran D.A.P."/>
            <person name="Shinohara A."/>
            <person name="Yoshida Y."/>
            <person name="Fujiwara M."/>
            <person name="Mori M."/>
            <person name="Tomita M."/>
            <person name="Arakawa K."/>
        </authorList>
    </citation>
    <scope>NUCLEOTIDE SEQUENCE [LARGE SCALE GENOMIC DNA]</scope>
</reference>
<organism evidence="2 3">
    <name type="scientific">Araneus ventricosus</name>
    <name type="common">Orbweaver spider</name>
    <name type="synonym">Epeira ventricosa</name>
    <dbReference type="NCBI Taxonomy" id="182803"/>
    <lineage>
        <taxon>Eukaryota</taxon>
        <taxon>Metazoa</taxon>
        <taxon>Ecdysozoa</taxon>
        <taxon>Arthropoda</taxon>
        <taxon>Chelicerata</taxon>
        <taxon>Arachnida</taxon>
        <taxon>Araneae</taxon>
        <taxon>Araneomorphae</taxon>
        <taxon>Entelegynae</taxon>
        <taxon>Araneoidea</taxon>
        <taxon>Araneidae</taxon>
        <taxon>Araneus</taxon>
    </lineage>
</organism>
<dbReference type="EMBL" id="BGPR01003547">
    <property type="protein sequence ID" value="GBM89530.1"/>
    <property type="molecule type" value="Genomic_DNA"/>
</dbReference>
<gene>
    <name evidence="2" type="ORF">AVEN_188297_1</name>
</gene>
<evidence type="ECO:0000313" key="2">
    <source>
        <dbReference type="EMBL" id="GBM89530.1"/>
    </source>
</evidence>
<sequence length="207" mass="23760">MRTYILLAVAALLGSAYSDNECFKSIFTACPRHVLNPHDMEKPPTLCNDFKNQMNCLVNEAYLCDMRFLREALQVNVVYDEVCTEGEYLHILFERERECYKQAIEDNDCNEPINEIFNHTTIDTIIRGNQEACGVLDFYENCVIQRVEEKCGVPTLDFFSYLFDAQVKLAKGVCHEVIHRADENDKSPHNLGLLNPLAIIKPLFVSE</sequence>
<feature type="chain" id="PRO_5021266014" description="DUF19 domain-containing protein" evidence="1">
    <location>
        <begin position="19"/>
        <end position="207"/>
    </location>
</feature>
<feature type="signal peptide" evidence="1">
    <location>
        <begin position="1"/>
        <end position="18"/>
    </location>
</feature>
<keyword evidence="1" id="KW-0732">Signal</keyword>
<evidence type="ECO:0000313" key="3">
    <source>
        <dbReference type="Proteomes" id="UP000499080"/>
    </source>
</evidence>
<protein>
    <recommendedName>
        <fullName evidence="4">DUF19 domain-containing protein</fullName>
    </recommendedName>
</protein>
<dbReference type="Proteomes" id="UP000499080">
    <property type="component" value="Unassembled WGS sequence"/>
</dbReference>
<evidence type="ECO:0000256" key="1">
    <source>
        <dbReference type="SAM" id="SignalP"/>
    </source>
</evidence>
<comment type="caution">
    <text evidence="2">The sequence shown here is derived from an EMBL/GenBank/DDBJ whole genome shotgun (WGS) entry which is preliminary data.</text>
</comment>
<evidence type="ECO:0008006" key="4">
    <source>
        <dbReference type="Google" id="ProtNLM"/>
    </source>
</evidence>